<dbReference type="SMART" id="SM00922">
    <property type="entry name" value="MR_MLE"/>
    <property type="match status" value="1"/>
</dbReference>
<dbReference type="PANTHER" id="PTHR13794">
    <property type="entry name" value="ENOLASE SUPERFAMILY, MANDELATE RACEMASE"/>
    <property type="match status" value="1"/>
</dbReference>
<comment type="caution">
    <text evidence="5">The sequence shown here is derived from an EMBL/GenBank/DDBJ whole genome shotgun (WGS) entry which is preliminary data.</text>
</comment>
<evidence type="ECO:0000259" key="4">
    <source>
        <dbReference type="SMART" id="SM00922"/>
    </source>
</evidence>
<gene>
    <name evidence="5" type="ORF">HDA32_000567</name>
</gene>
<dbReference type="GO" id="GO:0016836">
    <property type="term" value="F:hydro-lyase activity"/>
    <property type="evidence" value="ECO:0007669"/>
    <property type="project" value="TreeGrafter"/>
</dbReference>
<sequence>MIALSALETALYDLCGKILGVSVSTLLGGGFRTRVPVYLTGGYPHDLSRIVEEVVDESRRKVDQGAGALKLKVGFGVDLDTELIHAVRNAVGPSVRIMMDANRAYTAAEAIQLSKRVQDCRIYWFEEPVVPEDLEGYREVRARTEIPVAGGEEEYTRWGFRRLLESGAVDIVQPSVAMAGGVGECRNIAYLASAFNTRCVPHSWGLGINTAATLQLLSAMPQYPPRLIEDPPMLEVDSSASSLRDEALVDGPVIKDGFAYLPENPGIGAVVNQSAVERIASPIRESSL</sequence>
<organism evidence="5 6">
    <name type="scientific">Spinactinospora alkalitolerans</name>
    <dbReference type="NCBI Taxonomy" id="687207"/>
    <lineage>
        <taxon>Bacteria</taxon>
        <taxon>Bacillati</taxon>
        <taxon>Actinomycetota</taxon>
        <taxon>Actinomycetes</taxon>
        <taxon>Streptosporangiales</taxon>
        <taxon>Nocardiopsidaceae</taxon>
        <taxon>Spinactinospora</taxon>
    </lineage>
</organism>
<dbReference type="InterPro" id="IPR046945">
    <property type="entry name" value="RHMD-like"/>
</dbReference>
<keyword evidence="5" id="KW-0413">Isomerase</keyword>
<accession>A0A852TQ88</accession>
<evidence type="ECO:0000256" key="3">
    <source>
        <dbReference type="ARBA" id="ARBA00022842"/>
    </source>
</evidence>
<dbReference type="GO" id="GO:0000287">
    <property type="term" value="F:magnesium ion binding"/>
    <property type="evidence" value="ECO:0007669"/>
    <property type="project" value="TreeGrafter"/>
</dbReference>
<reference evidence="5 6" key="1">
    <citation type="submission" date="2020-07" db="EMBL/GenBank/DDBJ databases">
        <title>Sequencing the genomes of 1000 actinobacteria strains.</title>
        <authorList>
            <person name="Klenk H.-P."/>
        </authorList>
    </citation>
    <scope>NUCLEOTIDE SEQUENCE [LARGE SCALE GENOMIC DNA]</scope>
    <source>
        <strain evidence="5 6">CXB654</strain>
    </source>
</reference>
<dbReference type="InterPro" id="IPR029065">
    <property type="entry name" value="Enolase_C-like"/>
</dbReference>
<dbReference type="Gene3D" id="3.20.20.120">
    <property type="entry name" value="Enolase-like C-terminal domain"/>
    <property type="match status" value="1"/>
</dbReference>
<dbReference type="Gene3D" id="3.30.390.10">
    <property type="entry name" value="Enolase-like, N-terminal domain"/>
    <property type="match status" value="1"/>
</dbReference>
<comment type="cofactor">
    <cofactor evidence="1">
        <name>Mg(2+)</name>
        <dbReference type="ChEBI" id="CHEBI:18420"/>
    </cofactor>
</comment>
<evidence type="ECO:0000256" key="2">
    <source>
        <dbReference type="ARBA" id="ARBA00022723"/>
    </source>
</evidence>
<keyword evidence="6" id="KW-1185">Reference proteome</keyword>
<dbReference type="GO" id="GO:0016052">
    <property type="term" value="P:carbohydrate catabolic process"/>
    <property type="evidence" value="ECO:0007669"/>
    <property type="project" value="TreeGrafter"/>
</dbReference>
<dbReference type="PANTHER" id="PTHR13794:SF58">
    <property type="entry name" value="MITOCHONDRIAL ENOLASE SUPERFAMILY MEMBER 1"/>
    <property type="match status" value="1"/>
</dbReference>
<protein>
    <submittedName>
        <fullName evidence="5">D-galactarolactone cycloisomerase</fullName>
        <ecNumber evidence="5">5.5.1.-</ecNumber>
    </submittedName>
</protein>
<dbReference type="GO" id="GO:0009063">
    <property type="term" value="P:amino acid catabolic process"/>
    <property type="evidence" value="ECO:0007669"/>
    <property type="project" value="InterPro"/>
</dbReference>
<keyword evidence="2" id="KW-0479">Metal-binding</keyword>
<dbReference type="GO" id="GO:0016853">
    <property type="term" value="F:isomerase activity"/>
    <property type="evidence" value="ECO:0007669"/>
    <property type="project" value="UniProtKB-KW"/>
</dbReference>
<dbReference type="InterPro" id="IPR029017">
    <property type="entry name" value="Enolase-like_N"/>
</dbReference>
<dbReference type="EC" id="5.5.1.-" evidence="5"/>
<dbReference type="AlphaFoldDB" id="A0A852TQ88"/>
<keyword evidence="3" id="KW-0460">Magnesium</keyword>
<dbReference type="SUPFAM" id="SSF51604">
    <property type="entry name" value="Enolase C-terminal domain-like"/>
    <property type="match status" value="1"/>
</dbReference>
<dbReference type="CDD" id="cd03316">
    <property type="entry name" value="MR_like"/>
    <property type="match status" value="1"/>
</dbReference>
<dbReference type="InterPro" id="IPR013342">
    <property type="entry name" value="Mandelate_racemase_C"/>
</dbReference>
<proteinExistence type="predicted"/>
<evidence type="ECO:0000313" key="6">
    <source>
        <dbReference type="Proteomes" id="UP000589036"/>
    </source>
</evidence>
<evidence type="ECO:0000313" key="5">
    <source>
        <dbReference type="EMBL" id="NYE45447.1"/>
    </source>
</evidence>
<dbReference type="Pfam" id="PF13378">
    <property type="entry name" value="MR_MLE_C"/>
    <property type="match status" value="1"/>
</dbReference>
<dbReference type="PROSITE" id="PS00908">
    <property type="entry name" value="MR_MLE_1"/>
    <property type="match status" value="1"/>
</dbReference>
<dbReference type="Proteomes" id="UP000589036">
    <property type="component" value="Unassembled WGS sequence"/>
</dbReference>
<feature type="domain" description="Mandelate racemase/muconate lactonizing enzyme C-terminal" evidence="4">
    <location>
        <begin position="51"/>
        <end position="147"/>
    </location>
</feature>
<dbReference type="InterPro" id="IPR036849">
    <property type="entry name" value="Enolase-like_C_sf"/>
</dbReference>
<dbReference type="EMBL" id="JACCCC010000001">
    <property type="protein sequence ID" value="NYE45447.1"/>
    <property type="molecule type" value="Genomic_DNA"/>
</dbReference>
<dbReference type="SFLD" id="SFLDS00001">
    <property type="entry name" value="Enolase"/>
    <property type="match status" value="1"/>
</dbReference>
<dbReference type="InterPro" id="IPR018110">
    <property type="entry name" value="Mandel_Rmase/mucon_lact_enz_CS"/>
</dbReference>
<evidence type="ECO:0000256" key="1">
    <source>
        <dbReference type="ARBA" id="ARBA00001946"/>
    </source>
</evidence>
<name>A0A852TQ88_9ACTN</name>